<comment type="caution">
    <text evidence="9">The sequence shown here is derived from an EMBL/GenBank/DDBJ whole genome shotgun (WGS) entry which is preliminary data.</text>
</comment>
<feature type="compositionally biased region" description="Low complexity" evidence="6">
    <location>
        <begin position="303"/>
        <end position="319"/>
    </location>
</feature>
<evidence type="ECO:0000256" key="3">
    <source>
        <dbReference type="ARBA" id="ARBA00022777"/>
    </source>
</evidence>
<dbReference type="PROSITE" id="PS50011">
    <property type="entry name" value="PROTEIN_KINASE_DOM"/>
    <property type="match status" value="1"/>
</dbReference>
<dbReference type="EMBL" id="JAGINU010000001">
    <property type="protein sequence ID" value="MBP2367329.1"/>
    <property type="molecule type" value="Genomic_DNA"/>
</dbReference>
<keyword evidence="10" id="KW-1185">Reference proteome</keyword>
<accession>A0ABS4VUU6</accession>
<dbReference type="Pfam" id="PF00069">
    <property type="entry name" value="Pkinase"/>
    <property type="match status" value="1"/>
</dbReference>
<feature type="compositionally biased region" description="Gly residues" evidence="6">
    <location>
        <begin position="320"/>
        <end position="338"/>
    </location>
</feature>
<dbReference type="Gene3D" id="3.30.200.20">
    <property type="entry name" value="Phosphorylase Kinase, domain 1"/>
    <property type="match status" value="1"/>
</dbReference>
<keyword evidence="3" id="KW-0418">Kinase</keyword>
<dbReference type="SUPFAM" id="SSF75011">
    <property type="entry name" value="3-carboxy-cis,cis-mucoante lactonizing enzyme"/>
    <property type="match status" value="1"/>
</dbReference>
<dbReference type="InterPro" id="IPR011009">
    <property type="entry name" value="Kinase-like_dom_sf"/>
</dbReference>
<organism evidence="9 10">
    <name type="scientific">Pseudonocardia parietis</name>
    <dbReference type="NCBI Taxonomy" id="570936"/>
    <lineage>
        <taxon>Bacteria</taxon>
        <taxon>Bacillati</taxon>
        <taxon>Actinomycetota</taxon>
        <taxon>Actinomycetes</taxon>
        <taxon>Pseudonocardiales</taxon>
        <taxon>Pseudonocardiaceae</taxon>
        <taxon>Pseudonocardia</taxon>
    </lineage>
</organism>
<evidence type="ECO:0000313" key="9">
    <source>
        <dbReference type="EMBL" id="MBP2367329.1"/>
    </source>
</evidence>
<evidence type="ECO:0000256" key="7">
    <source>
        <dbReference type="SAM" id="Phobius"/>
    </source>
</evidence>
<evidence type="ECO:0000256" key="4">
    <source>
        <dbReference type="ARBA" id="ARBA00022840"/>
    </source>
</evidence>
<dbReference type="Gene3D" id="2.130.10.10">
    <property type="entry name" value="YVTN repeat-like/Quinoprotein amine dehydrogenase"/>
    <property type="match status" value="2"/>
</dbReference>
<proteinExistence type="predicted"/>
<evidence type="ECO:0000256" key="5">
    <source>
        <dbReference type="PROSITE-ProRule" id="PRU10141"/>
    </source>
</evidence>
<dbReference type="SUPFAM" id="SSF56112">
    <property type="entry name" value="Protein kinase-like (PK-like)"/>
    <property type="match status" value="1"/>
</dbReference>
<reference evidence="9 10" key="1">
    <citation type="submission" date="2021-03" db="EMBL/GenBank/DDBJ databases">
        <title>Sequencing the genomes of 1000 actinobacteria strains.</title>
        <authorList>
            <person name="Klenk H.-P."/>
        </authorList>
    </citation>
    <scope>NUCLEOTIDE SEQUENCE [LARGE SCALE GENOMIC DNA]</scope>
    <source>
        <strain evidence="9 10">DSM 45256</strain>
    </source>
</reference>
<dbReference type="InterPro" id="IPR000719">
    <property type="entry name" value="Prot_kinase_dom"/>
</dbReference>
<evidence type="ECO:0000256" key="6">
    <source>
        <dbReference type="SAM" id="MobiDB-lite"/>
    </source>
</evidence>
<dbReference type="InterPro" id="IPR015943">
    <property type="entry name" value="WD40/YVTN_repeat-like_dom_sf"/>
</dbReference>
<feature type="compositionally biased region" description="Low complexity" evidence="6">
    <location>
        <begin position="339"/>
        <end position="353"/>
    </location>
</feature>
<keyword evidence="7" id="KW-0472">Membrane</keyword>
<evidence type="ECO:0000313" key="10">
    <source>
        <dbReference type="Proteomes" id="UP001519295"/>
    </source>
</evidence>
<dbReference type="PANTHER" id="PTHR43289">
    <property type="entry name" value="MITOGEN-ACTIVATED PROTEIN KINASE KINASE KINASE 20-RELATED"/>
    <property type="match status" value="1"/>
</dbReference>
<evidence type="ECO:0000256" key="2">
    <source>
        <dbReference type="ARBA" id="ARBA00022741"/>
    </source>
</evidence>
<dbReference type="Proteomes" id="UP001519295">
    <property type="component" value="Unassembled WGS sequence"/>
</dbReference>
<feature type="region of interest" description="Disordered" evidence="6">
    <location>
        <begin position="299"/>
        <end position="355"/>
    </location>
</feature>
<feature type="domain" description="Protein kinase" evidence="8">
    <location>
        <begin position="13"/>
        <end position="264"/>
    </location>
</feature>
<dbReference type="CDD" id="cd14014">
    <property type="entry name" value="STKc_PknB_like"/>
    <property type="match status" value="1"/>
</dbReference>
<feature type="transmembrane region" description="Helical" evidence="7">
    <location>
        <begin position="270"/>
        <end position="293"/>
    </location>
</feature>
<keyword evidence="4 5" id="KW-0067">ATP-binding</keyword>
<dbReference type="InterPro" id="IPR008271">
    <property type="entry name" value="Ser/Thr_kinase_AS"/>
</dbReference>
<feature type="binding site" evidence="5">
    <location>
        <position position="41"/>
    </location>
    <ligand>
        <name>ATP</name>
        <dbReference type="ChEBI" id="CHEBI:30616"/>
    </ligand>
</feature>
<keyword evidence="2 5" id="KW-0547">Nucleotide-binding</keyword>
<gene>
    <name evidence="9" type="ORF">JOF36_003025</name>
</gene>
<evidence type="ECO:0000259" key="8">
    <source>
        <dbReference type="PROSITE" id="PS50011"/>
    </source>
</evidence>
<evidence type="ECO:0000256" key="1">
    <source>
        <dbReference type="ARBA" id="ARBA00022679"/>
    </source>
</evidence>
<keyword evidence="7" id="KW-0812">Transmembrane</keyword>
<dbReference type="InterPro" id="IPR017441">
    <property type="entry name" value="Protein_kinase_ATP_BS"/>
</dbReference>
<dbReference type="RefSeq" id="WP_210027465.1">
    <property type="nucleotide sequence ID" value="NZ_JAGINU010000001.1"/>
</dbReference>
<sequence length="650" mass="64556">MSDAASPATVGDYRVGRLLGAGAGGRVHEAVDARGRRVALKLVRTEHAADPGFRARFRREVEAARRMPSRYTAQVVDADPDGDPPWVATTLLAGPTLERRVRDGGPLRGRELARLATGLLRALAAMHRAGLAHRDLKPANVVLTPRGPMVVDFGIAHASGDTRMTRTGATLGTPAYMAPEQADGSAEPGPAADVHAFGAVLVLAATGAPPYAGDTVPAVLYRLLHEAPELGTTPEPWRAMAAECLRRAPGTRPSAAELLGRVRRRGGTRVAVAAALVAVVAGTGAVLLGPWLAERIGPGPGLDGTATSAGSAGPAEAGSPGPGLAPGLGPGLDPGLGPGLDPAAPGNGPAATAPVPPPSVAGPVVALPHTAGRVVAGVGRVYVADPEGGTVTVLDTAGATVGRVEVGRFPAALALSPDGTRLYTALSSTPVRVVAVDTRNLAVTGTADVGAGSAGADIVRPPDVAVAGGTVVVSDPRGPRVVAFDAATLRPLGTADPAARPLAVAAADSGVLVAGASPGGGRIETLGPPWTVIGPGVPAPEDVLDLVPGPDGAALVARAGNVDGVGGLRLIGPDGAVRAERPDLDAVRLGTAAGLVHALDPTTGTVTVVDPGTLGTVARIAGDGLAADVAVAPDGRALYVATGRTLRIVR</sequence>
<dbReference type="Gene3D" id="1.10.510.10">
    <property type="entry name" value="Transferase(Phosphotransferase) domain 1"/>
    <property type="match status" value="1"/>
</dbReference>
<dbReference type="PROSITE" id="PS00107">
    <property type="entry name" value="PROTEIN_KINASE_ATP"/>
    <property type="match status" value="1"/>
</dbReference>
<protein>
    <submittedName>
        <fullName evidence="9">Sugar lactone lactonase YvrE</fullName>
    </submittedName>
</protein>
<dbReference type="PANTHER" id="PTHR43289:SF34">
    <property type="entry name" value="SERINE_THREONINE-PROTEIN KINASE YBDM-RELATED"/>
    <property type="match status" value="1"/>
</dbReference>
<name>A0ABS4VUU6_9PSEU</name>
<keyword evidence="7" id="KW-1133">Transmembrane helix</keyword>
<dbReference type="SMART" id="SM00220">
    <property type="entry name" value="S_TKc"/>
    <property type="match status" value="1"/>
</dbReference>
<dbReference type="PROSITE" id="PS00108">
    <property type="entry name" value="PROTEIN_KINASE_ST"/>
    <property type="match status" value="1"/>
</dbReference>
<keyword evidence="1" id="KW-0808">Transferase</keyword>